<evidence type="ECO:0000256" key="1">
    <source>
        <dbReference type="SAM" id="Phobius"/>
    </source>
</evidence>
<reference evidence="3" key="1">
    <citation type="journal article" date="2014" name="Science">
        <title>Ancient hybridizations among the ancestral genomes of bread wheat.</title>
        <authorList>
            <consortium name="International Wheat Genome Sequencing Consortium,"/>
            <person name="Marcussen T."/>
            <person name="Sandve S.R."/>
            <person name="Heier L."/>
            <person name="Spannagl M."/>
            <person name="Pfeifer M."/>
            <person name="Jakobsen K.S."/>
            <person name="Wulff B.B."/>
            <person name="Steuernagel B."/>
            <person name="Mayer K.F."/>
            <person name="Olsen O.A."/>
        </authorList>
    </citation>
    <scope>NUCLEOTIDE SEQUENCE [LARGE SCALE GENOMIC DNA]</scope>
    <source>
        <strain evidence="3">cv. AL8/78</strain>
    </source>
</reference>
<dbReference type="Gramene" id="AET2Gv20377900.5">
    <property type="protein sequence ID" value="AET2Gv20377900.5"/>
    <property type="gene ID" value="AET2Gv20377900"/>
</dbReference>
<proteinExistence type="predicted"/>
<reference evidence="2" key="4">
    <citation type="submission" date="2019-03" db="UniProtKB">
        <authorList>
            <consortium name="EnsemblPlants"/>
        </authorList>
    </citation>
    <scope>IDENTIFICATION</scope>
</reference>
<protein>
    <submittedName>
        <fullName evidence="2">Uncharacterized protein</fullName>
    </submittedName>
</protein>
<name>A0A453B5Y4_AEGTS</name>
<keyword evidence="3" id="KW-1185">Reference proteome</keyword>
<sequence length="148" mass="16803">EEKNSEVLIILDSDNEDESMAAYKQLTPAKNKQLPSEKNKQLIPSEQAGTLPARVASQGIADVNETMRDGDQNSHIVPYGQSATLMNQYHLPRYQPSVQFERVVLQERPEEERVHYLAVCTSLAIYFTELLLLHTVLLFLLYMLVPTS</sequence>
<reference evidence="2" key="3">
    <citation type="journal article" date="2017" name="Nature">
        <title>Genome sequence of the progenitor of the wheat D genome Aegilops tauschii.</title>
        <authorList>
            <person name="Luo M.C."/>
            <person name="Gu Y.Q."/>
            <person name="Puiu D."/>
            <person name="Wang H."/>
            <person name="Twardziok S.O."/>
            <person name="Deal K.R."/>
            <person name="Huo N."/>
            <person name="Zhu T."/>
            <person name="Wang L."/>
            <person name="Wang Y."/>
            <person name="McGuire P.E."/>
            <person name="Liu S."/>
            <person name="Long H."/>
            <person name="Ramasamy R.K."/>
            <person name="Rodriguez J.C."/>
            <person name="Van S.L."/>
            <person name="Yuan L."/>
            <person name="Wang Z."/>
            <person name="Xia Z."/>
            <person name="Xiao L."/>
            <person name="Anderson O.D."/>
            <person name="Ouyang S."/>
            <person name="Liang Y."/>
            <person name="Zimin A.V."/>
            <person name="Pertea G."/>
            <person name="Qi P."/>
            <person name="Bennetzen J.L."/>
            <person name="Dai X."/>
            <person name="Dawson M.W."/>
            <person name="Muller H.G."/>
            <person name="Kugler K."/>
            <person name="Rivarola-Duarte L."/>
            <person name="Spannagl M."/>
            <person name="Mayer K.F.X."/>
            <person name="Lu F.H."/>
            <person name="Bevan M.W."/>
            <person name="Leroy P."/>
            <person name="Li P."/>
            <person name="You F.M."/>
            <person name="Sun Q."/>
            <person name="Liu Z."/>
            <person name="Lyons E."/>
            <person name="Wicker T."/>
            <person name="Salzberg S.L."/>
            <person name="Devos K.M."/>
            <person name="Dvorak J."/>
        </authorList>
    </citation>
    <scope>NUCLEOTIDE SEQUENCE [LARGE SCALE GENOMIC DNA]</scope>
    <source>
        <strain evidence="2">cv. AL8/78</strain>
    </source>
</reference>
<reference evidence="3" key="2">
    <citation type="journal article" date="2017" name="Nat. Plants">
        <title>The Aegilops tauschii genome reveals multiple impacts of transposons.</title>
        <authorList>
            <person name="Zhao G."/>
            <person name="Zou C."/>
            <person name="Li K."/>
            <person name="Wang K."/>
            <person name="Li T."/>
            <person name="Gao L."/>
            <person name="Zhang X."/>
            <person name="Wang H."/>
            <person name="Yang Z."/>
            <person name="Liu X."/>
            <person name="Jiang W."/>
            <person name="Mao L."/>
            <person name="Kong X."/>
            <person name="Jiao Y."/>
            <person name="Jia J."/>
        </authorList>
    </citation>
    <scope>NUCLEOTIDE SEQUENCE [LARGE SCALE GENOMIC DNA]</scope>
    <source>
        <strain evidence="3">cv. AL8/78</strain>
    </source>
</reference>
<reference evidence="2" key="5">
    <citation type="journal article" date="2021" name="G3 (Bethesda)">
        <title>Aegilops tauschii genome assembly Aet v5.0 features greater sequence contiguity and improved annotation.</title>
        <authorList>
            <person name="Wang L."/>
            <person name="Zhu T."/>
            <person name="Rodriguez J.C."/>
            <person name="Deal K.R."/>
            <person name="Dubcovsky J."/>
            <person name="McGuire P.E."/>
            <person name="Lux T."/>
            <person name="Spannagl M."/>
            <person name="Mayer K.F.X."/>
            <person name="Baldrich P."/>
            <person name="Meyers B.C."/>
            <person name="Huo N."/>
            <person name="Gu Y.Q."/>
            <person name="Zhou H."/>
            <person name="Devos K.M."/>
            <person name="Bennetzen J.L."/>
            <person name="Unver T."/>
            <person name="Budak H."/>
            <person name="Gulick P.J."/>
            <person name="Galiba G."/>
            <person name="Kalapos B."/>
            <person name="Nelson D.R."/>
            <person name="Li P."/>
            <person name="You F.M."/>
            <person name="Luo M.C."/>
            <person name="Dvorak J."/>
        </authorList>
    </citation>
    <scope>NUCLEOTIDE SEQUENCE [LARGE SCALE GENOMIC DNA]</scope>
    <source>
        <strain evidence="2">cv. AL8/78</strain>
    </source>
</reference>
<keyword evidence="1" id="KW-0472">Membrane</keyword>
<organism evidence="2 3">
    <name type="scientific">Aegilops tauschii subsp. strangulata</name>
    <name type="common">Goatgrass</name>
    <dbReference type="NCBI Taxonomy" id="200361"/>
    <lineage>
        <taxon>Eukaryota</taxon>
        <taxon>Viridiplantae</taxon>
        <taxon>Streptophyta</taxon>
        <taxon>Embryophyta</taxon>
        <taxon>Tracheophyta</taxon>
        <taxon>Spermatophyta</taxon>
        <taxon>Magnoliopsida</taxon>
        <taxon>Liliopsida</taxon>
        <taxon>Poales</taxon>
        <taxon>Poaceae</taxon>
        <taxon>BOP clade</taxon>
        <taxon>Pooideae</taxon>
        <taxon>Triticodae</taxon>
        <taxon>Triticeae</taxon>
        <taxon>Triticinae</taxon>
        <taxon>Aegilops</taxon>
    </lineage>
</organism>
<dbReference type="AlphaFoldDB" id="A0A453B5Y4"/>
<feature type="transmembrane region" description="Helical" evidence="1">
    <location>
        <begin position="116"/>
        <end position="145"/>
    </location>
</feature>
<keyword evidence="1" id="KW-0812">Transmembrane</keyword>
<evidence type="ECO:0000313" key="2">
    <source>
        <dbReference type="EnsemblPlants" id="AET2Gv20377900.5"/>
    </source>
</evidence>
<keyword evidence="1" id="KW-1133">Transmembrane helix</keyword>
<dbReference type="EnsemblPlants" id="AET2Gv20377900.5">
    <property type="protein sequence ID" value="AET2Gv20377900.5"/>
    <property type="gene ID" value="AET2Gv20377900"/>
</dbReference>
<evidence type="ECO:0000313" key="3">
    <source>
        <dbReference type="Proteomes" id="UP000015105"/>
    </source>
</evidence>
<accession>A0A453B5Y4</accession>
<dbReference type="Proteomes" id="UP000015105">
    <property type="component" value="Chromosome 2D"/>
</dbReference>